<evidence type="ECO:0000313" key="1">
    <source>
        <dbReference type="EMBL" id="ADC45906.1"/>
    </source>
</evidence>
<dbReference type="EMBL" id="CP001719">
    <property type="protein sequence ID" value="ADC45906.1"/>
    <property type="molecule type" value="Genomic_DNA"/>
</dbReference>
<organism evidence="1 2">
    <name type="scientific">Methanobrevibacter ruminantium (strain ATCC 35063 / DSM 1093 / JCM 13430 / OCM 146 / M1)</name>
    <name type="common">Methanobacterium ruminantium</name>
    <dbReference type="NCBI Taxonomy" id="634498"/>
    <lineage>
        <taxon>Archaea</taxon>
        <taxon>Methanobacteriati</taxon>
        <taxon>Methanobacteriota</taxon>
        <taxon>Methanomada group</taxon>
        <taxon>Methanobacteria</taxon>
        <taxon>Methanobacteriales</taxon>
        <taxon>Methanobacteriaceae</taxon>
        <taxon>Methanobrevibacter</taxon>
    </lineage>
</organism>
<dbReference type="PATRIC" id="fig|634498.28.peg.55"/>
<dbReference type="KEGG" id="mru:mru_0054"/>
<gene>
    <name evidence="1" type="ordered locus">mru_0054</name>
</gene>
<dbReference type="HOGENOM" id="CLU_1472115_0_0_2"/>
<evidence type="ECO:0000313" key="2">
    <source>
        <dbReference type="Proteomes" id="UP000008680"/>
    </source>
</evidence>
<dbReference type="AlphaFoldDB" id="D3E4L0"/>
<proteinExistence type="predicted"/>
<name>D3E4L0_METRM</name>
<dbReference type="Proteomes" id="UP000008680">
    <property type="component" value="Chromosome"/>
</dbReference>
<keyword evidence="2" id="KW-1185">Reference proteome</keyword>
<protein>
    <submittedName>
        <fullName evidence="1">Uncharacterized protein</fullName>
    </submittedName>
</protein>
<accession>D3E4L0</accession>
<sequence length="183" mass="22162">MYQWCNLFGKIHRGQNYEDIKEDNCRMLLDLVRKYPEHSDIIYLKKVKDIGTSSKMDNSLDERINQMEEALKPVHDMVDDVYSCQINDDLINLDDFVPFEFLSEYAYKKRFWLTYNEKPDIFELETSYRDKIYSFDSVTESVIFVMDEMKNFIDKYPQYSRLIPDYSSFIKYKEKLIEEFEGE</sequence>
<reference evidence="1 2" key="1">
    <citation type="journal article" date="2010" name="PLoS ONE">
        <title>The genome sequence of the rumen methanogen Methanobrevibacter ruminantium reveals new possibilities for controlling ruminant methane emissions.</title>
        <authorList>
            <person name="Leahy S.C."/>
            <person name="Kelly W.J."/>
            <person name="Altermann E."/>
            <person name="Ronimus R.S."/>
            <person name="Yeoman C.J."/>
            <person name="Pacheco D.M."/>
            <person name="Li D."/>
            <person name="Kong Z."/>
            <person name="McTavish S."/>
            <person name="Sang C."/>
            <person name="Lambie S.C."/>
            <person name="Janssen P.H."/>
            <person name="Dey D."/>
            <person name="Attwood G.T."/>
        </authorList>
    </citation>
    <scope>NUCLEOTIDE SEQUENCE [LARGE SCALE GENOMIC DNA]</scope>
    <source>
        <strain evidence="2">ATCC 35063 / DSM 1093 / JCM 13430 / OCM 146 / M1</strain>
    </source>
</reference>